<dbReference type="WBParaSite" id="GPUH_0001341701-mRNA-1">
    <property type="protein sequence ID" value="GPUH_0001341701-mRNA-1"/>
    <property type="gene ID" value="GPUH_0001341701"/>
</dbReference>
<gene>
    <name evidence="6" type="ORF">GPUH_LOCUS13402</name>
</gene>
<dbReference type="GO" id="GO:0008270">
    <property type="term" value="F:zinc ion binding"/>
    <property type="evidence" value="ECO:0007669"/>
    <property type="project" value="UniProtKB-KW"/>
</dbReference>
<evidence type="ECO:0000313" key="8">
    <source>
        <dbReference type="WBParaSite" id="GPUH_0001341701-mRNA-1"/>
    </source>
</evidence>
<sequence>MELPNFETCDVCGEKLSAFKMDAVDPPTFLLPCLHAFCAACIARCEKASENVSTMICVICRAEFARLQALVVPRFDALSYK</sequence>
<dbReference type="AlphaFoldDB" id="A0A183DXG1"/>
<evidence type="ECO:0000256" key="1">
    <source>
        <dbReference type="ARBA" id="ARBA00022723"/>
    </source>
</evidence>
<evidence type="ECO:0000313" key="7">
    <source>
        <dbReference type="Proteomes" id="UP000271098"/>
    </source>
</evidence>
<proteinExistence type="predicted"/>
<keyword evidence="2 4" id="KW-0863">Zinc-finger</keyword>
<dbReference type="Pfam" id="PF13445">
    <property type="entry name" value="zf-RING_UBOX"/>
    <property type="match status" value="1"/>
</dbReference>
<accession>A0A183DXG1</accession>
<feature type="domain" description="RING-type" evidence="5">
    <location>
        <begin position="9"/>
        <end position="61"/>
    </location>
</feature>
<dbReference type="InterPro" id="IPR013083">
    <property type="entry name" value="Znf_RING/FYVE/PHD"/>
</dbReference>
<reference evidence="6 7" key="2">
    <citation type="submission" date="2018-11" db="EMBL/GenBank/DDBJ databases">
        <authorList>
            <consortium name="Pathogen Informatics"/>
        </authorList>
    </citation>
    <scope>NUCLEOTIDE SEQUENCE [LARGE SCALE GENOMIC DNA]</scope>
</reference>
<dbReference type="Gene3D" id="3.30.40.10">
    <property type="entry name" value="Zinc/RING finger domain, C3HC4 (zinc finger)"/>
    <property type="match status" value="1"/>
</dbReference>
<evidence type="ECO:0000256" key="2">
    <source>
        <dbReference type="ARBA" id="ARBA00022771"/>
    </source>
</evidence>
<name>A0A183DXG1_9BILA</name>
<dbReference type="PROSITE" id="PS50089">
    <property type="entry name" value="ZF_RING_2"/>
    <property type="match status" value="1"/>
</dbReference>
<dbReference type="EMBL" id="UYRT01080189">
    <property type="protein sequence ID" value="VDN22241.1"/>
    <property type="molecule type" value="Genomic_DNA"/>
</dbReference>
<dbReference type="InterPro" id="IPR027370">
    <property type="entry name" value="Znf-RING_euk"/>
</dbReference>
<keyword evidence="7" id="KW-1185">Reference proteome</keyword>
<keyword evidence="3" id="KW-0862">Zinc</keyword>
<evidence type="ECO:0000259" key="5">
    <source>
        <dbReference type="PROSITE" id="PS50089"/>
    </source>
</evidence>
<keyword evidence="1" id="KW-0479">Metal-binding</keyword>
<dbReference type="PROSITE" id="PS00518">
    <property type="entry name" value="ZF_RING_1"/>
    <property type="match status" value="1"/>
</dbReference>
<reference evidence="8" key="1">
    <citation type="submission" date="2016-06" db="UniProtKB">
        <authorList>
            <consortium name="WormBaseParasite"/>
        </authorList>
    </citation>
    <scope>IDENTIFICATION</scope>
</reference>
<organism evidence="8">
    <name type="scientific">Gongylonema pulchrum</name>
    <dbReference type="NCBI Taxonomy" id="637853"/>
    <lineage>
        <taxon>Eukaryota</taxon>
        <taxon>Metazoa</taxon>
        <taxon>Ecdysozoa</taxon>
        <taxon>Nematoda</taxon>
        <taxon>Chromadorea</taxon>
        <taxon>Rhabditida</taxon>
        <taxon>Spirurina</taxon>
        <taxon>Spiruromorpha</taxon>
        <taxon>Spiruroidea</taxon>
        <taxon>Gongylonematidae</taxon>
        <taxon>Gongylonema</taxon>
    </lineage>
</organism>
<dbReference type="SUPFAM" id="SSF57850">
    <property type="entry name" value="RING/U-box"/>
    <property type="match status" value="1"/>
</dbReference>
<dbReference type="SMART" id="SM00184">
    <property type="entry name" value="RING"/>
    <property type="match status" value="1"/>
</dbReference>
<dbReference type="InterPro" id="IPR017907">
    <property type="entry name" value="Znf_RING_CS"/>
</dbReference>
<dbReference type="Proteomes" id="UP000271098">
    <property type="component" value="Unassembled WGS sequence"/>
</dbReference>
<protein>
    <submittedName>
        <fullName evidence="8">RING-type domain-containing protein</fullName>
    </submittedName>
</protein>
<evidence type="ECO:0000313" key="6">
    <source>
        <dbReference type="EMBL" id="VDN22241.1"/>
    </source>
</evidence>
<evidence type="ECO:0000256" key="4">
    <source>
        <dbReference type="PROSITE-ProRule" id="PRU00175"/>
    </source>
</evidence>
<dbReference type="InterPro" id="IPR001841">
    <property type="entry name" value="Znf_RING"/>
</dbReference>
<evidence type="ECO:0000256" key="3">
    <source>
        <dbReference type="ARBA" id="ARBA00022833"/>
    </source>
</evidence>